<sequence length="75" mass="7803">MRKLFLIAPLLTCSLAMSGCASVSPATQAVVACPAPPKLAPAPAALMQQVPADFGKQMRTFLFDSPTVPTSAQSR</sequence>
<keyword evidence="2" id="KW-1185">Reference proteome</keyword>
<evidence type="ECO:0000313" key="1">
    <source>
        <dbReference type="EMBL" id="QPB08681.1"/>
    </source>
</evidence>
<dbReference type="PROSITE" id="PS51257">
    <property type="entry name" value="PROKAR_LIPOPROTEIN"/>
    <property type="match status" value="1"/>
</dbReference>
<dbReference type="Proteomes" id="UP000663491">
    <property type="component" value="Segment"/>
</dbReference>
<organism evidence="1 2">
    <name type="scientific">Burkholderia phage Mica</name>
    <dbReference type="NCBI Taxonomy" id="2767579"/>
    <lineage>
        <taxon>Viruses</taxon>
        <taxon>Duplodnaviria</taxon>
        <taxon>Heunggongvirae</taxon>
        <taxon>Uroviricota</taxon>
        <taxon>Caudoviricetes</taxon>
        <taxon>Micavirus</taxon>
        <taxon>Micavirus Mica</taxon>
    </lineage>
</organism>
<accession>A0A873WLY1</accession>
<protein>
    <submittedName>
        <fullName evidence="1">O-spanin</fullName>
    </submittedName>
</protein>
<reference evidence="1" key="1">
    <citation type="submission" date="2020-07" db="EMBL/GenBank/DDBJ databases">
        <title>Complete genome sequence of Burkholderia cenocepacia myophage Mica.</title>
        <authorList>
            <person name="Garcia J.A."/>
            <person name="Yao G.W."/>
            <person name="Guadalupe Vizoso-Pinto M."/>
            <person name="Gonzalez C."/>
            <person name="Liu M.L."/>
            <person name="Gill J."/>
        </authorList>
    </citation>
    <scope>NUCLEOTIDE SEQUENCE</scope>
</reference>
<gene>
    <name evidence="1" type="ORF">CPT_Mica_069</name>
</gene>
<proteinExistence type="predicted"/>
<evidence type="ECO:0000313" key="2">
    <source>
        <dbReference type="Proteomes" id="UP000663491"/>
    </source>
</evidence>
<dbReference type="EMBL" id="MT701586">
    <property type="protein sequence ID" value="QPB08681.1"/>
    <property type="molecule type" value="Genomic_DNA"/>
</dbReference>
<name>A0A873WLY1_9CAUD</name>